<accession>A0ABX9K9G3</accession>
<evidence type="ECO:0000256" key="7">
    <source>
        <dbReference type="ARBA" id="ARBA00022989"/>
    </source>
</evidence>
<keyword evidence="10" id="KW-0143">Chaperone</keyword>
<keyword evidence="6" id="KW-0442">Lipid degradation</keyword>
<dbReference type="InterPro" id="IPR004961">
    <property type="entry name" value="Lipase_chaperone"/>
</dbReference>
<evidence type="ECO:0000313" key="13">
    <source>
        <dbReference type="EMBL" id="REG35923.1"/>
    </source>
</evidence>
<keyword evidence="14" id="KW-1185">Reference proteome</keyword>
<comment type="similarity">
    <text evidence="2">Belongs to the lipase chaperone family.</text>
</comment>
<gene>
    <name evidence="13" type="ORF">ATI61_102297</name>
</gene>
<evidence type="ECO:0000256" key="1">
    <source>
        <dbReference type="ARBA" id="ARBA00004383"/>
    </source>
</evidence>
<evidence type="ECO:0000256" key="11">
    <source>
        <dbReference type="ARBA" id="ARBA00030948"/>
    </source>
</evidence>
<keyword evidence="5" id="KW-0812">Transmembrane</keyword>
<evidence type="ECO:0000256" key="10">
    <source>
        <dbReference type="ARBA" id="ARBA00023186"/>
    </source>
</evidence>
<evidence type="ECO:0000256" key="5">
    <source>
        <dbReference type="ARBA" id="ARBA00022692"/>
    </source>
</evidence>
<dbReference type="Pfam" id="PF03280">
    <property type="entry name" value="Lipase_chap"/>
    <property type="match status" value="1"/>
</dbReference>
<evidence type="ECO:0000256" key="9">
    <source>
        <dbReference type="ARBA" id="ARBA00023136"/>
    </source>
</evidence>
<reference evidence="13 14" key="1">
    <citation type="submission" date="2018-08" db="EMBL/GenBank/DDBJ databases">
        <title>Genomic Encyclopedia of Archaeal and Bacterial Type Strains, Phase II (KMG-II): from individual species to whole genera.</title>
        <authorList>
            <person name="Goeker M."/>
        </authorList>
    </citation>
    <scope>NUCLEOTIDE SEQUENCE [LARGE SCALE GENOMIC DNA]</scope>
    <source>
        <strain evidence="13 14">DSM 2261</strain>
    </source>
</reference>
<keyword evidence="7" id="KW-1133">Transmembrane helix</keyword>
<protein>
    <recommendedName>
        <fullName evidence="11">Lipase helper protein</fullName>
    </recommendedName>
    <alternativeName>
        <fullName evidence="12">Lipase modulator</fullName>
    </alternativeName>
</protein>
<name>A0ABX9K9G3_9BACT</name>
<dbReference type="Proteomes" id="UP000256345">
    <property type="component" value="Unassembled WGS sequence"/>
</dbReference>
<comment type="caution">
    <text evidence="13">The sequence shown here is derived from an EMBL/GenBank/DDBJ whole genome shotgun (WGS) entry which is preliminary data.</text>
</comment>
<keyword evidence="8" id="KW-0443">Lipid metabolism</keyword>
<sequence>MRLVMRGRTKASGFSLCLVLLGLCTWWNLASPVEPAGGASTALATSSAPVVAGRAGAPTVATAPPREPEAGFLAERTPRTLVQAYERAAARGDFGMAPGRILASLLDRHCGNPRQRAGECRALLFAHLQERLALPEELTSAAFWSLLERIDAEFDQRVTSNPRSHSDDEFLAVHARFREARRELIGLELDRRLFGLSDELLQLPQRVGELARDSRMPLEQKLAVYQDALHRIEEEHQVRLVSVMEPVELAKHELSLRQSAEVLGAEQRREVLERYTGPEYARRYLDYHQEQQSLSERLKAFNQERESMLKQWASESSPEQLRQRMLAVDQHLFEKYDLQ</sequence>
<keyword evidence="4" id="KW-0997">Cell inner membrane</keyword>
<evidence type="ECO:0000256" key="12">
    <source>
        <dbReference type="ARBA" id="ARBA00031542"/>
    </source>
</evidence>
<evidence type="ECO:0000313" key="14">
    <source>
        <dbReference type="Proteomes" id="UP000256345"/>
    </source>
</evidence>
<keyword evidence="9" id="KW-0472">Membrane</keyword>
<evidence type="ECO:0000256" key="4">
    <source>
        <dbReference type="ARBA" id="ARBA00022519"/>
    </source>
</evidence>
<comment type="subcellular location">
    <subcellularLocation>
        <location evidence="1">Cell inner membrane</location>
        <topology evidence="1">Single-pass membrane protein</topology>
        <orientation evidence="1">Periplasmic side</orientation>
    </subcellularLocation>
</comment>
<evidence type="ECO:0000256" key="6">
    <source>
        <dbReference type="ARBA" id="ARBA00022963"/>
    </source>
</evidence>
<proteinExistence type="inferred from homology"/>
<keyword evidence="3" id="KW-1003">Cell membrane</keyword>
<dbReference type="SUPFAM" id="SSF158855">
    <property type="entry name" value="Lipase chaperone-like"/>
    <property type="match status" value="1"/>
</dbReference>
<dbReference type="RefSeq" id="WP_053066904.1">
    <property type="nucleotide sequence ID" value="NZ_CP011509.1"/>
</dbReference>
<evidence type="ECO:0000256" key="8">
    <source>
        <dbReference type="ARBA" id="ARBA00023098"/>
    </source>
</evidence>
<dbReference type="EMBL" id="QUMU01000002">
    <property type="protein sequence ID" value="REG35923.1"/>
    <property type="molecule type" value="Genomic_DNA"/>
</dbReference>
<evidence type="ECO:0000256" key="3">
    <source>
        <dbReference type="ARBA" id="ARBA00022475"/>
    </source>
</evidence>
<organism evidence="13 14">
    <name type="scientific">Archangium gephyra</name>
    <dbReference type="NCBI Taxonomy" id="48"/>
    <lineage>
        <taxon>Bacteria</taxon>
        <taxon>Pseudomonadati</taxon>
        <taxon>Myxococcota</taxon>
        <taxon>Myxococcia</taxon>
        <taxon>Myxococcales</taxon>
        <taxon>Cystobacterineae</taxon>
        <taxon>Archangiaceae</taxon>
        <taxon>Archangium</taxon>
    </lineage>
</organism>
<evidence type="ECO:0000256" key="2">
    <source>
        <dbReference type="ARBA" id="ARBA00010358"/>
    </source>
</evidence>